<organism evidence="2 3">
    <name type="scientific">Xenorhabdus nematophila (strain ATCC 19061 / DSM 3370 / CCUG 14189 / LMG 1036 / NCIMB 9965 / AN6)</name>
    <dbReference type="NCBI Taxonomy" id="406817"/>
    <lineage>
        <taxon>Bacteria</taxon>
        <taxon>Pseudomonadati</taxon>
        <taxon>Pseudomonadota</taxon>
        <taxon>Gammaproteobacteria</taxon>
        <taxon>Enterobacterales</taxon>
        <taxon>Morganellaceae</taxon>
        <taxon>Xenorhabdus</taxon>
    </lineage>
</organism>
<dbReference type="HOGENOM" id="CLU_2793115_0_0_6"/>
<dbReference type="AlphaFoldDB" id="D3VLE6"/>
<dbReference type="KEGG" id="xne:XNC1_3220"/>
<gene>
    <name evidence="2" type="ordered locus">XNC1_3220</name>
</gene>
<sequence>MKLFFVYDRLTFTSDIKKISTQPMRMNIKTMILIKLLNRNPSIFHIKVNPSLIVNMYYIMICFYIIYG</sequence>
<reference evidence="2 3" key="1">
    <citation type="journal article" date="2011" name="PLoS ONE">
        <title>The entomopathogenic bacterial endosymbionts xenorhabdus and photorhabdus: convergent lifestyles from divergent genomes.</title>
        <authorList>
            <person name="Chaston J.M."/>
            <person name="Suen G."/>
            <person name="Tucker S.L."/>
            <person name="Andersen A.W."/>
            <person name="Bhasin A."/>
            <person name="Bode E."/>
            <person name="Bode H.B."/>
            <person name="Brachmann A.O."/>
            <person name="Cowles C.E."/>
            <person name="Cowles K.N."/>
            <person name="Darby C."/>
            <person name="de Leon L."/>
            <person name="Drace K."/>
            <person name="Du Z."/>
            <person name="Givaudan A."/>
            <person name="Herbert Tran E.E."/>
            <person name="Jewell K.A."/>
            <person name="Knack J.J."/>
            <person name="Krasomil-Osterfeld K.C."/>
            <person name="Kukor R."/>
            <person name="Lanois A."/>
            <person name="Latreille P."/>
            <person name="Leimgruber N.K."/>
            <person name="Lipke C.M."/>
            <person name="Liu R."/>
            <person name="Lu X."/>
            <person name="Martens E.C."/>
            <person name="Marri P.R."/>
            <person name="Medigue C."/>
            <person name="Menard M.L."/>
            <person name="Miller N.M."/>
            <person name="Morales-Soto N."/>
            <person name="Norton S."/>
            <person name="Ogier J.C."/>
            <person name="Orchard S.S."/>
            <person name="Park D."/>
            <person name="Park Y."/>
            <person name="Qurollo B.A."/>
            <person name="Sugar D.R."/>
            <person name="Richards G.R."/>
            <person name="Rouy Z."/>
            <person name="Slominski B."/>
            <person name="Slominski K."/>
            <person name="Snyder H."/>
            <person name="Tjaden B.C."/>
            <person name="van der Hoeven R."/>
            <person name="Welch R.D."/>
            <person name="Wheeler C."/>
            <person name="Xiang B."/>
            <person name="Barbazuk B."/>
            <person name="Gaudriault S."/>
            <person name="Goodner B."/>
            <person name="Slater S.C."/>
            <person name="Forst S."/>
            <person name="Goldman B.S."/>
            <person name="Goodrich-Blair H."/>
        </authorList>
    </citation>
    <scope>NUCLEOTIDE SEQUENCE [LARGE SCALE GENOMIC DNA]</scope>
    <source>
        <strain evidence="3">ATCC 19061 / DSM 3370 / CCUG 14189 / LMG 1036 / NCIMB 9965 / AN6</strain>
    </source>
</reference>
<feature type="transmembrane region" description="Helical" evidence="1">
    <location>
        <begin position="48"/>
        <end position="67"/>
    </location>
</feature>
<dbReference type="EMBL" id="FN667742">
    <property type="protein sequence ID" value="CBJ91272.1"/>
    <property type="molecule type" value="Genomic_DNA"/>
</dbReference>
<dbReference type="Proteomes" id="UP000008075">
    <property type="component" value="Chromosome"/>
</dbReference>
<keyword evidence="1" id="KW-0812">Transmembrane</keyword>
<accession>D3VLE6</accession>
<evidence type="ECO:0000313" key="3">
    <source>
        <dbReference type="Proteomes" id="UP000008075"/>
    </source>
</evidence>
<name>D3VLE6_XENNA</name>
<protein>
    <submittedName>
        <fullName evidence="2">Uncharacterized protein</fullName>
    </submittedName>
</protein>
<evidence type="ECO:0000256" key="1">
    <source>
        <dbReference type="SAM" id="Phobius"/>
    </source>
</evidence>
<evidence type="ECO:0000313" key="2">
    <source>
        <dbReference type="EMBL" id="CBJ91272.1"/>
    </source>
</evidence>
<keyword evidence="3" id="KW-1185">Reference proteome</keyword>
<keyword evidence="1" id="KW-0472">Membrane</keyword>
<proteinExistence type="predicted"/>
<keyword evidence="1" id="KW-1133">Transmembrane helix</keyword>